<feature type="compositionally biased region" description="Basic and acidic residues" evidence="1">
    <location>
        <begin position="76"/>
        <end position="86"/>
    </location>
</feature>
<protein>
    <recommendedName>
        <fullName evidence="5">Lipoprotein</fullName>
    </recommendedName>
</protein>
<feature type="chain" id="PRO_5032678149" description="Lipoprotein" evidence="2">
    <location>
        <begin position="20"/>
        <end position="103"/>
    </location>
</feature>
<dbReference type="EMBL" id="JACIDK010000009">
    <property type="protein sequence ID" value="MBB3893358.1"/>
    <property type="molecule type" value="Genomic_DNA"/>
</dbReference>
<evidence type="ECO:0000313" key="3">
    <source>
        <dbReference type="EMBL" id="MBB3893358.1"/>
    </source>
</evidence>
<dbReference type="RefSeq" id="WP_183776868.1">
    <property type="nucleotide sequence ID" value="NZ_JACIDK010000009.1"/>
</dbReference>
<accession>A0A840A4R5</accession>
<dbReference type="AlphaFoldDB" id="A0A840A4R5"/>
<feature type="region of interest" description="Disordered" evidence="1">
    <location>
        <begin position="53"/>
        <end position="94"/>
    </location>
</feature>
<proteinExistence type="predicted"/>
<name>A0A840A4R5_9CAUL</name>
<organism evidence="3 4">
    <name type="scientific">Phenylobacterium haematophilum</name>
    <dbReference type="NCBI Taxonomy" id="98513"/>
    <lineage>
        <taxon>Bacteria</taxon>
        <taxon>Pseudomonadati</taxon>
        <taxon>Pseudomonadota</taxon>
        <taxon>Alphaproteobacteria</taxon>
        <taxon>Caulobacterales</taxon>
        <taxon>Caulobacteraceae</taxon>
        <taxon>Phenylobacterium</taxon>
    </lineage>
</organism>
<evidence type="ECO:0000313" key="4">
    <source>
        <dbReference type="Proteomes" id="UP000530564"/>
    </source>
</evidence>
<evidence type="ECO:0000256" key="2">
    <source>
        <dbReference type="SAM" id="SignalP"/>
    </source>
</evidence>
<dbReference type="Proteomes" id="UP000530564">
    <property type="component" value="Unassembled WGS sequence"/>
</dbReference>
<keyword evidence="2" id="KW-0732">Signal</keyword>
<evidence type="ECO:0008006" key="5">
    <source>
        <dbReference type="Google" id="ProtNLM"/>
    </source>
</evidence>
<feature type="signal peptide" evidence="2">
    <location>
        <begin position="1"/>
        <end position="19"/>
    </location>
</feature>
<evidence type="ECO:0000256" key="1">
    <source>
        <dbReference type="SAM" id="MobiDB-lite"/>
    </source>
</evidence>
<dbReference type="PROSITE" id="PS51257">
    <property type="entry name" value="PROKAR_LIPOPROTEIN"/>
    <property type="match status" value="1"/>
</dbReference>
<comment type="caution">
    <text evidence="3">The sequence shown here is derived from an EMBL/GenBank/DDBJ whole genome shotgun (WGS) entry which is preliminary data.</text>
</comment>
<sequence length="103" mass="10589">MIAGMKSGALVLKSWILLAAVGAATAGCSPREFKDRAGEIQLWAQRGFAESQADYGDSFPTSGGGGVYPRPQTDPAAEKAAAEKAAADAAPPAPKQQYVVIIP</sequence>
<reference evidence="3 4" key="1">
    <citation type="submission" date="2020-08" db="EMBL/GenBank/DDBJ databases">
        <title>Genomic Encyclopedia of Type Strains, Phase IV (KMG-IV): sequencing the most valuable type-strain genomes for metagenomic binning, comparative biology and taxonomic classification.</title>
        <authorList>
            <person name="Goeker M."/>
        </authorList>
    </citation>
    <scope>NUCLEOTIDE SEQUENCE [LARGE SCALE GENOMIC DNA]</scope>
    <source>
        <strain evidence="3 4">DSM 21793</strain>
    </source>
</reference>
<keyword evidence="4" id="KW-1185">Reference proteome</keyword>
<gene>
    <name evidence="3" type="ORF">GGQ61_004100</name>
</gene>